<protein>
    <recommendedName>
        <fullName evidence="1">Nitrite/Sulfite reductase ferredoxin-like domain-containing protein</fullName>
    </recommendedName>
</protein>
<feature type="domain" description="Nitrite/Sulfite reductase ferredoxin-like" evidence="1">
    <location>
        <begin position="12"/>
        <end position="68"/>
    </location>
</feature>
<reference evidence="2 3" key="1">
    <citation type="submission" date="2019-12" db="EMBL/GenBank/DDBJ databases">
        <title>Corynebacterium sp. nov., isolated from feces of the Anser Albifrons in China.</title>
        <authorList>
            <person name="Liu Q."/>
        </authorList>
    </citation>
    <scope>NUCLEOTIDE SEQUENCE [LARGE SCALE GENOMIC DNA]</scope>
    <source>
        <strain evidence="2 3">4H37-19</strain>
    </source>
</reference>
<evidence type="ECO:0000259" key="1">
    <source>
        <dbReference type="Pfam" id="PF03460"/>
    </source>
</evidence>
<dbReference type="SUPFAM" id="SSF55124">
    <property type="entry name" value="Nitrite/Sulfite reductase N-terminal domain-like"/>
    <property type="match status" value="1"/>
</dbReference>
<dbReference type="EMBL" id="CP046884">
    <property type="protein sequence ID" value="QNQ90213.1"/>
    <property type="molecule type" value="Genomic_DNA"/>
</dbReference>
<dbReference type="RefSeq" id="WP_187975669.1">
    <property type="nucleotide sequence ID" value="NZ_CP046884.1"/>
</dbReference>
<organism evidence="2 3">
    <name type="scientific">Corynebacterium poyangense</name>
    <dbReference type="NCBI Taxonomy" id="2684405"/>
    <lineage>
        <taxon>Bacteria</taxon>
        <taxon>Bacillati</taxon>
        <taxon>Actinomycetota</taxon>
        <taxon>Actinomycetes</taxon>
        <taxon>Mycobacteriales</taxon>
        <taxon>Corynebacteriaceae</taxon>
        <taxon>Corynebacterium</taxon>
    </lineage>
</organism>
<dbReference type="Proteomes" id="UP000516320">
    <property type="component" value="Chromosome"/>
</dbReference>
<dbReference type="GO" id="GO:0016491">
    <property type="term" value="F:oxidoreductase activity"/>
    <property type="evidence" value="ECO:0007669"/>
    <property type="project" value="InterPro"/>
</dbReference>
<proteinExistence type="predicted"/>
<accession>A0A7H0SNT8</accession>
<dbReference type="InterPro" id="IPR005117">
    <property type="entry name" value="NiRdtase/SiRdtase_haem-b_fer"/>
</dbReference>
<name>A0A7H0SNT8_9CORY</name>
<dbReference type="KEGG" id="cpoy:GP475_05835"/>
<keyword evidence="3" id="KW-1185">Reference proteome</keyword>
<dbReference type="Pfam" id="PF03460">
    <property type="entry name" value="NIR_SIR_ferr"/>
    <property type="match status" value="1"/>
</dbReference>
<evidence type="ECO:0000313" key="3">
    <source>
        <dbReference type="Proteomes" id="UP000516320"/>
    </source>
</evidence>
<gene>
    <name evidence="2" type="ORF">GP475_05835</name>
</gene>
<dbReference type="AlphaFoldDB" id="A0A7H0SNT8"/>
<sequence>MNVDSNSLHILRAADGVSLRVPVNNRWIPGSTWGELAELAQQTDQHLYLTDSGNIRIRGLEEAKIGDVCTAISSMEWGNDVSPQESSSISIGWIQEQKSAPVDLGAGVKLGILPAQIAEILAAIDHPTRINHQRRLLISGLPEALAEQILRILAPAGLIFDEHSSWNRISACIGAPHCSHALSYVRHDASQLATTPLASHVHLVGCRQRCGQPQGPHQLYQATGEGEYDVLDH</sequence>
<dbReference type="InterPro" id="IPR036136">
    <property type="entry name" value="Nit/Sulf_reduc_fer-like_dom_sf"/>
</dbReference>
<dbReference type="Gene3D" id="3.90.480.10">
    <property type="entry name" value="Sulfite Reductase Hemoprotein,Domain 2"/>
    <property type="match status" value="1"/>
</dbReference>
<evidence type="ECO:0000313" key="2">
    <source>
        <dbReference type="EMBL" id="QNQ90213.1"/>
    </source>
</evidence>